<dbReference type="Pfam" id="PF01872">
    <property type="entry name" value="RibD_C"/>
    <property type="match status" value="1"/>
</dbReference>
<dbReference type="PANTHER" id="PTHR38011:SF7">
    <property type="entry name" value="2,5-DIAMINO-6-RIBOSYLAMINO-4(3H)-PYRIMIDINONE 5'-PHOSPHATE REDUCTASE"/>
    <property type="match status" value="1"/>
</dbReference>
<feature type="domain" description="Bacterial bifunctional deaminase-reductase C-terminal" evidence="4">
    <location>
        <begin position="136"/>
        <end position="213"/>
    </location>
</feature>
<dbReference type="RefSeq" id="WP_344334981.1">
    <property type="nucleotide sequence ID" value="NZ_BAAAPZ010000002.1"/>
</dbReference>
<protein>
    <submittedName>
        <fullName evidence="5">RibD family protein</fullName>
    </submittedName>
</protein>
<comment type="caution">
    <text evidence="5">The sequence shown here is derived from an EMBL/GenBank/DDBJ whole genome shotgun (WGS) entry which is preliminary data.</text>
</comment>
<dbReference type="PANTHER" id="PTHR38011">
    <property type="entry name" value="DIHYDROFOLATE REDUCTASE FAMILY PROTEIN (AFU_ORTHOLOGUE AFUA_8G06820)"/>
    <property type="match status" value="1"/>
</dbReference>
<dbReference type="EMBL" id="BAAAPZ010000002">
    <property type="protein sequence ID" value="GAA2089909.1"/>
    <property type="molecule type" value="Genomic_DNA"/>
</dbReference>
<sequence length="252" mass="27578">MSRPRIICHMHTLLNGKVDGIANPTSVGMRSQQLYFDLFLGENRFFGNHRGWLSGRGTSEAIMGGELPQAELPEPEAPVPEGDFLAMPDAQFNYFAVDSAGVIAWDRSTFDYFGVQVHIVELIPANASAAFKAHLRAQGVSYILAGEDRLDLATAVERIGELFGTDELILGGGPTLNWSMVRDGLCDEISLVLMPTADAESHTRSLFEAHEKHSRAEPIAFSLKAVEPLEDGSVWLRYDVRGPVADAEPRPA</sequence>
<evidence type="ECO:0000313" key="6">
    <source>
        <dbReference type="Proteomes" id="UP001500984"/>
    </source>
</evidence>
<evidence type="ECO:0000256" key="3">
    <source>
        <dbReference type="ARBA" id="ARBA00023002"/>
    </source>
</evidence>
<evidence type="ECO:0000256" key="2">
    <source>
        <dbReference type="ARBA" id="ARBA00022857"/>
    </source>
</evidence>
<dbReference type="Proteomes" id="UP001500984">
    <property type="component" value="Unassembled WGS sequence"/>
</dbReference>
<keyword evidence="3" id="KW-0560">Oxidoreductase</keyword>
<evidence type="ECO:0000256" key="1">
    <source>
        <dbReference type="ARBA" id="ARBA00005104"/>
    </source>
</evidence>
<dbReference type="Gene3D" id="3.40.430.10">
    <property type="entry name" value="Dihydrofolate Reductase, subunit A"/>
    <property type="match status" value="1"/>
</dbReference>
<evidence type="ECO:0000313" key="5">
    <source>
        <dbReference type="EMBL" id="GAA2089909.1"/>
    </source>
</evidence>
<gene>
    <name evidence="5" type="ORF">GCM10009823_05990</name>
</gene>
<accession>A0ABN2WFD6</accession>
<comment type="pathway">
    <text evidence="1">Cofactor biosynthesis; riboflavin biosynthesis.</text>
</comment>
<evidence type="ECO:0000259" key="4">
    <source>
        <dbReference type="Pfam" id="PF01872"/>
    </source>
</evidence>
<organism evidence="5 6">
    <name type="scientific">Brevibacterium salitolerans</name>
    <dbReference type="NCBI Taxonomy" id="1403566"/>
    <lineage>
        <taxon>Bacteria</taxon>
        <taxon>Bacillati</taxon>
        <taxon>Actinomycetota</taxon>
        <taxon>Actinomycetes</taxon>
        <taxon>Micrococcales</taxon>
        <taxon>Brevibacteriaceae</taxon>
        <taxon>Brevibacterium</taxon>
    </lineage>
</organism>
<name>A0ABN2WFD6_9MICO</name>
<dbReference type="SUPFAM" id="SSF53597">
    <property type="entry name" value="Dihydrofolate reductase-like"/>
    <property type="match status" value="1"/>
</dbReference>
<proteinExistence type="predicted"/>
<reference evidence="5 6" key="1">
    <citation type="journal article" date="2019" name="Int. J. Syst. Evol. Microbiol.">
        <title>The Global Catalogue of Microorganisms (GCM) 10K type strain sequencing project: providing services to taxonomists for standard genome sequencing and annotation.</title>
        <authorList>
            <consortium name="The Broad Institute Genomics Platform"/>
            <consortium name="The Broad Institute Genome Sequencing Center for Infectious Disease"/>
            <person name="Wu L."/>
            <person name="Ma J."/>
        </authorList>
    </citation>
    <scope>NUCLEOTIDE SEQUENCE [LARGE SCALE GENOMIC DNA]</scope>
    <source>
        <strain evidence="5 6">JCM 15900</strain>
    </source>
</reference>
<dbReference type="InterPro" id="IPR050765">
    <property type="entry name" value="Riboflavin_Biosynth_HTPR"/>
</dbReference>
<dbReference type="InterPro" id="IPR002734">
    <property type="entry name" value="RibDG_C"/>
</dbReference>
<keyword evidence="2" id="KW-0521">NADP</keyword>
<dbReference type="InterPro" id="IPR024072">
    <property type="entry name" value="DHFR-like_dom_sf"/>
</dbReference>
<keyword evidence="6" id="KW-1185">Reference proteome</keyword>